<name>A0ABS9BQ65_9BACT</name>
<accession>A0ABS9BQ65</accession>
<dbReference type="Proteomes" id="UP001201449">
    <property type="component" value="Unassembled WGS sequence"/>
</dbReference>
<dbReference type="EMBL" id="JAKEVZ010000002">
    <property type="protein sequence ID" value="MCF1750198.1"/>
    <property type="molecule type" value="Genomic_DNA"/>
</dbReference>
<organism evidence="1 2">
    <name type="scientific">Mariniradius sediminis</name>
    <dbReference type="NCBI Taxonomy" id="2909237"/>
    <lineage>
        <taxon>Bacteria</taxon>
        <taxon>Pseudomonadati</taxon>
        <taxon>Bacteroidota</taxon>
        <taxon>Cytophagia</taxon>
        <taxon>Cytophagales</taxon>
        <taxon>Cyclobacteriaceae</taxon>
        <taxon>Mariniradius</taxon>
    </lineage>
</organism>
<sequence length="346" mass="41146">MLVRDNDIIFILGAGASADAGIPILSVMEKDVRDFIVNKDDWKSYYQLYHLIKASYNYSYEIQGKEAYFNLEVLLNIIQELLKKEEHPLYPFIGSWIVKFDEVVKDEFDLIKSFDKKIRGKLAEWVKIDNAKRQRIGYFERFLSFKNEMNFPLHIFSLNYDLCIELALGNAKVERGFDTEEGGYWNFRRFIQPLENIDVFLYKLHGSVDWEREEKTKRLTYSNGESSNPDWIFGTQYKMQYIDPYLFLFSEFRRRIFESKMIVSIGYSFYDEHINGVISDALRDNPERKLLSVSLKLPKEDIEVRPNIDNQIMKQIIPISDKKAREFLESDLTKDYLNQYFENEEL</sequence>
<dbReference type="Pfam" id="PF13289">
    <property type="entry name" value="SIR2_2"/>
    <property type="match status" value="1"/>
</dbReference>
<dbReference type="RefSeq" id="WP_234860322.1">
    <property type="nucleotide sequence ID" value="NZ_JAKEVZ010000002.1"/>
</dbReference>
<protein>
    <submittedName>
        <fullName evidence="1">SIR2 family protein</fullName>
    </submittedName>
</protein>
<keyword evidence="2" id="KW-1185">Reference proteome</keyword>
<gene>
    <name evidence="1" type="ORF">L0U89_03875</name>
</gene>
<evidence type="ECO:0000313" key="1">
    <source>
        <dbReference type="EMBL" id="MCF1750198.1"/>
    </source>
</evidence>
<reference evidence="1 2" key="1">
    <citation type="submission" date="2022-01" db="EMBL/GenBank/DDBJ databases">
        <title>Mariniradius saccharolyticus sp. nov., isolated from sediment of a river.</title>
        <authorList>
            <person name="Liu H."/>
        </authorList>
    </citation>
    <scope>NUCLEOTIDE SEQUENCE [LARGE SCALE GENOMIC DNA]</scope>
    <source>
        <strain evidence="1 2">RY-2</strain>
    </source>
</reference>
<proteinExistence type="predicted"/>
<comment type="caution">
    <text evidence="1">The sequence shown here is derived from an EMBL/GenBank/DDBJ whole genome shotgun (WGS) entry which is preliminary data.</text>
</comment>
<evidence type="ECO:0000313" key="2">
    <source>
        <dbReference type="Proteomes" id="UP001201449"/>
    </source>
</evidence>